<reference evidence="2 3" key="1">
    <citation type="journal article" date="2011" name="Proc. Natl. Acad. Sci. U.S.A.">
        <title>Evolutionary erosion of yeast sex chromosomes by mating-type switching accidents.</title>
        <authorList>
            <person name="Gordon J.L."/>
            <person name="Armisen D."/>
            <person name="Proux-Wera E."/>
            <person name="Oheigeartaigh S.S."/>
            <person name="Byrne K.P."/>
            <person name="Wolfe K.H."/>
        </authorList>
    </citation>
    <scope>NUCLEOTIDE SEQUENCE [LARGE SCALE GENOMIC DNA]</scope>
    <source>
        <strain evidence="3">ATCC MYA-139 / BCRC 22969 / CBS 8797 / CCRC 22969 / KCTC 17520 / NBRC 10181 / NCYC 3082</strain>
    </source>
</reference>
<dbReference type="RefSeq" id="XP_022462493.1">
    <property type="nucleotide sequence ID" value="XM_022610185.1"/>
</dbReference>
<feature type="compositionally biased region" description="Polar residues" evidence="1">
    <location>
        <begin position="180"/>
        <end position="191"/>
    </location>
</feature>
<dbReference type="OrthoDB" id="4207519at2759"/>
<feature type="region of interest" description="Disordered" evidence="1">
    <location>
        <begin position="175"/>
        <end position="199"/>
    </location>
</feature>
<dbReference type="KEGG" id="kng:KNAG_0A05840"/>
<evidence type="ECO:0000313" key="2">
    <source>
        <dbReference type="EMBL" id="CCK68247.1"/>
    </source>
</evidence>
<reference evidence="3" key="2">
    <citation type="submission" date="2012-08" db="EMBL/GenBank/DDBJ databases">
        <title>Genome sequence of Kazachstania naganishii.</title>
        <authorList>
            <person name="Gordon J.L."/>
            <person name="Armisen D."/>
            <person name="Proux-Wera E."/>
            <person name="OhEigeartaigh S.S."/>
            <person name="Byrne K.P."/>
            <person name="Wolfe K.H."/>
        </authorList>
    </citation>
    <scope>NUCLEOTIDE SEQUENCE [LARGE SCALE GENOMIC DNA]</scope>
    <source>
        <strain evidence="3">ATCC MYA-139 / BCRC 22969 / CBS 8797 / CCRC 22969 / KCTC 17520 / NBRC 10181 / NCYC 3082</strain>
    </source>
</reference>
<name>J7RTY3_HUIN7</name>
<dbReference type="AlphaFoldDB" id="J7RTY3"/>
<dbReference type="eggNOG" id="ENOG502RC7S">
    <property type="taxonomic scope" value="Eukaryota"/>
</dbReference>
<evidence type="ECO:0000313" key="3">
    <source>
        <dbReference type="Proteomes" id="UP000006310"/>
    </source>
</evidence>
<accession>J7RTY3</accession>
<proteinExistence type="predicted"/>
<evidence type="ECO:0000256" key="1">
    <source>
        <dbReference type="SAM" id="MobiDB-lite"/>
    </source>
</evidence>
<gene>
    <name evidence="2" type="primary">KNAG0A05840</name>
    <name evidence="2" type="ordered locus">KNAG_0A05840</name>
</gene>
<organism evidence="2 3">
    <name type="scientific">Huiozyma naganishii (strain ATCC MYA-139 / BCRC 22969 / CBS 8797 / KCTC 17520 / NBRC 10181 / NCYC 3082 / Yp74L-3)</name>
    <name type="common">Yeast</name>
    <name type="synonym">Kazachstania naganishii</name>
    <dbReference type="NCBI Taxonomy" id="1071383"/>
    <lineage>
        <taxon>Eukaryota</taxon>
        <taxon>Fungi</taxon>
        <taxon>Dikarya</taxon>
        <taxon>Ascomycota</taxon>
        <taxon>Saccharomycotina</taxon>
        <taxon>Saccharomycetes</taxon>
        <taxon>Saccharomycetales</taxon>
        <taxon>Saccharomycetaceae</taxon>
        <taxon>Huiozyma</taxon>
    </lineage>
</organism>
<sequence length="646" mass="71954">MMTGNGLHGTLNYTPEYPRVSTILSVATAPDKLADDVMESHLPKSKPYFHAASPSMNNTVNTTTGSLESSNVVKSEPLIEAGMISAFLKDATNHGNGHVTIQQIWEDGFAEPISEDREHRIQQAVTFMKAADMAHSMNAGATKYSIRQVAQHFKVPKSTLYDRLRLKQSVSVADKDFSGNMDSSPASTEVNNDSHEGPTNKIQHDVLISKNILPFTTGSVAQPQSNNYIKHENQMKMSVNEELRMLSQIKELSYTYGNLFGRKQILEHINEETGGKLDLGSSWLKSFLQRHSGVVLYGPPEGFCKIKVSSLHMAKNNYNLLCKCFVKQVQFLSETSWRGRNIYYIARSSLHDRGQSSVFSCFELSLVNHSFKLVTTPKVLLFQDYRGRKLKNANDSEPVSPIINGKFSGDEVQNQLCDTLLKCISACIQREYSVSAATDGEEQTKTYHLLKVLYEQFHWDITTCKEISKTATFMSAPWQSQILGGLAVEAVENELQEKVQTLSGGSTDTGILQFEIKDNINKITLAKIAKLFVGLFELPLGRPEENVSISLGGSTVSKVEQKADPVEKSGKPPNVISMSRYDFLQGDPIAIPNEVSSLDVLQSQLSEISELIEENESRFYTNIQHGSTRELLRLLLNRVKRLAQGP</sequence>
<dbReference type="HOGENOM" id="CLU_471071_0_0_1"/>
<keyword evidence="3" id="KW-1185">Reference proteome</keyword>
<dbReference type="EMBL" id="HE978314">
    <property type="protein sequence ID" value="CCK68247.1"/>
    <property type="molecule type" value="Genomic_DNA"/>
</dbReference>
<dbReference type="Proteomes" id="UP000006310">
    <property type="component" value="Chromosome 1"/>
</dbReference>
<dbReference type="GeneID" id="34523882"/>
<protein>
    <submittedName>
        <fullName evidence="2">Uncharacterized protein</fullName>
    </submittedName>
</protein>